<dbReference type="Pfam" id="PF00646">
    <property type="entry name" value="F-box"/>
    <property type="match status" value="1"/>
</dbReference>
<dbReference type="InterPro" id="IPR036047">
    <property type="entry name" value="F-box-like_dom_sf"/>
</dbReference>
<dbReference type="AlphaFoldDB" id="A0AAV8F7B2"/>
<comment type="caution">
    <text evidence="2">The sequence shown here is derived from an EMBL/GenBank/DDBJ whole genome shotgun (WGS) entry which is preliminary data.</text>
</comment>
<evidence type="ECO:0000313" key="2">
    <source>
        <dbReference type="EMBL" id="KAJ4786961.1"/>
    </source>
</evidence>
<dbReference type="Proteomes" id="UP001140206">
    <property type="component" value="Chromosome 2"/>
</dbReference>
<accession>A0AAV8F7B2</accession>
<dbReference type="PROSITE" id="PS50181">
    <property type="entry name" value="FBOX"/>
    <property type="match status" value="1"/>
</dbReference>
<dbReference type="InterPro" id="IPR001810">
    <property type="entry name" value="F-box_dom"/>
</dbReference>
<evidence type="ECO:0000313" key="3">
    <source>
        <dbReference type="Proteomes" id="UP001140206"/>
    </source>
</evidence>
<dbReference type="PANTHER" id="PTHR44259">
    <property type="entry name" value="OS07G0183000 PROTEIN-RELATED"/>
    <property type="match status" value="1"/>
</dbReference>
<keyword evidence="3" id="KW-1185">Reference proteome</keyword>
<feature type="domain" description="F-box" evidence="1">
    <location>
        <begin position="3"/>
        <end position="56"/>
    </location>
</feature>
<reference evidence="2" key="1">
    <citation type="submission" date="2022-08" db="EMBL/GenBank/DDBJ databases">
        <authorList>
            <person name="Marques A."/>
        </authorList>
    </citation>
    <scope>NUCLEOTIDE SEQUENCE</scope>
    <source>
        <strain evidence="2">RhyPub2mFocal</strain>
        <tissue evidence="2">Leaves</tissue>
    </source>
</reference>
<sequence>MCMANWSDLPYDTLQHLTSFLPIQDYLRFGAVCRNWRIVAKQKCHSPAQQIPWLALGEMEDTKKRKFYNLLEDRHYYLDVPELRGKAFCGSSYGWLFTLDRKLNFHLVNPLTKECYDLPPPPIPSDYSNRHEEIRRYFEAESDDEDAHGHTRELFERLKRCMVPKAILDYDPSKRSDFTVVILEAQKGTPAFWKPGSNAWTAITGVPHLLDDITFFEGKFYAVRGRLDNNYLANNYSVIYTFDVGSNHEATKVELEVLHASDPNYVAGYRSNSFSYLVVFDNELLLVERIISLDDITRDFFVHKLDLGGNNYSKCQDINKHTIFMGVSSSVVISPSQFFNCMKDAIYFTDNSYSYGALNLGFYDFKENKITYYPRHVVYHHTLAAPIWFTPNPW</sequence>
<dbReference type="InterPro" id="IPR005174">
    <property type="entry name" value="KIB1-4_b-propeller"/>
</dbReference>
<proteinExistence type="predicted"/>
<evidence type="ECO:0000259" key="1">
    <source>
        <dbReference type="PROSITE" id="PS50181"/>
    </source>
</evidence>
<name>A0AAV8F7B2_9POAL</name>
<dbReference type="EMBL" id="JAMFTS010000002">
    <property type="protein sequence ID" value="KAJ4786961.1"/>
    <property type="molecule type" value="Genomic_DNA"/>
</dbReference>
<dbReference type="Pfam" id="PF03478">
    <property type="entry name" value="Beta-prop_KIB1-4"/>
    <property type="match status" value="1"/>
</dbReference>
<protein>
    <submittedName>
        <fullName evidence="2">F-box family protein</fullName>
    </submittedName>
</protein>
<gene>
    <name evidence="2" type="ORF">LUZ62_038207</name>
</gene>
<organism evidence="2 3">
    <name type="scientific">Rhynchospora pubera</name>
    <dbReference type="NCBI Taxonomy" id="906938"/>
    <lineage>
        <taxon>Eukaryota</taxon>
        <taxon>Viridiplantae</taxon>
        <taxon>Streptophyta</taxon>
        <taxon>Embryophyta</taxon>
        <taxon>Tracheophyta</taxon>
        <taxon>Spermatophyta</taxon>
        <taxon>Magnoliopsida</taxon>
        <taxon>Liliopsida</taxon>
        <taxon>Poales</taxon>
        <taxon>Cyperaceae</taxon>
        <taxon>Cyperoideae</taxon>
        <taxon>Rhynchosporeae</taxon>
        <taxon>Rhynchospora</taxon>
    </lineage>
</organism>
<dbReference type="PANTHER" id="PTHR44259:SF114">
    <property type="entry name" value="OS06G0707300 PROTEIN"/>
    <property type="match status" value="1"/>
</dbReference>
<dbReference type="SUPFAM" id="SSF81383">
    <property type="entry name" value="F-box domain"/>
    <property type="match status" value="1"/>
</dbReference>
<dbReference type="CDD" id="cd09917">
    <property type="entry name" value="F-box_SF"/>
    <property type="match status" value="1"/>
</dbReference>
<dbReference type="InterPro" id="IPR050942">
    <property type="entry name" value="F-box_BR-signaling"/>
</dbReference>
<dbReference type="SMART" id="SM00256">
    <property type="entry name" value="FBOX"/>
    <property type="match status" value="1"/>
</dbReference>
<dbReference type="Gene3D" id="1.20.1280.50">
    <property type="match status" value="1"/>
</dbReference>